<keyword evidence="4" id="KW-1185">Reference proteome</keyword>
<protein>
    <recommendedName>
        <fullName evidence="5">AAA+ ATPase domain-containing protein</fullName>
    </recommendedName>
</protein>
<feature type="domain" description="DUF4143" evidence="2">
    <location>
        <begin position="197"/>
        <end position="345"/>
    </location>
</feature>
<dbReference type="PANTHER" id="PTHR33295">
    <property type="entry name" value="ATPASE"/>
    <property type="match status" value="1"/>
</dbReference>
<dbReference type="Pfam" id="PF13635">
    <property type="entry name" value="DUF4143"/>
    <property type="match status" value="1"/>
</dbReference>
<evidence type="ECO:0000259" key="2">
    <source>
        <dbReference type="Pfam" id="PF13635"/>
    </source>
</evidence>
<reference evidence="3 4" key="1">
    <citation type="submission" date="2016-11" db="EMBL/GenBank/DDBJ databases">
        <authorList>
            <person name="Jaros S."/>
            <person name="Januszkiewicz K."/>
            <person name="Wedrychowicz H."/>
        </authorList>
    </citation>
    <scope>NUCLEOTIDE SEQUENCE [LARGE SCALE GENOMIC DNA]</scope>
    <source>
        <strain evidence="3 4">DSM 10502</strain>
    </source>
</reference>
<dbReference type="RefSeq" id="WP_072936428.1">
    <property type="nucleotide sequence ID" value="NZ_FQUG01000012.1"/>
</dbReference>
<dbReference type="InterPro" id="IPR027417">
    <property type="entry name" value="P-loop_NTPase"/>
</dbReference>
<evidence type="ECO:0008006" key="5">
    <source>
        <dbReference type="Google" id="ProtNLM"/>
    </source>
</evidence>
<dbReference type="Pfam" id="PF13173">
    <property type="entry name" value="AAA_14"/>
    <property type="match status" value="1"/>
</dbReference>
<dbReference type="InterPro" id="IPR025420">
    <property type="entry name" value="DUF4143"/>
</dbReference>
<evidence type="ECO:0000313" key="4">
    <source>
        <dbReference type="Proteomes" id="UP000184404"/>
    </source>
</evidence>
<evidence type="ECO:0000259" key="1">
    <source>
        <dbReference type="Pfam" id="PF13173"/>
    </source>
</evidence>
<accession>A0A1M5AHF9</accession>
<dbReference type="AlphaFoldDB" id="A0A1M5AHF9"/>
<gene>
    <name evidence="3" type="ORF">SAMN02745190_02323</name>
</gene>
<organism evidence="3 4">
    <name type="scientific">Schwartzia succinivorans DSM 10502</name>
    <dbReference type="NCBI Taxonomy" id="1123243"/>
    <lineage>
        <taxon>Bacteria</taxon>
        <taxon>Bacillati</taxon>
        <taxon>Bacillota</taxon>
        <taxon>Negativicutes</taxon>
        <taxon>Selenomonadales</taxon>
        <taxon>Selenomonadaceae</taxon>
        <taxon>Schwartzia</taxon>
    </lineage>
</organism>
<dbReference type="STRING" id="1123243.SAMN02745190_02323"/>
<dbReference type="OrthoDB" id="9801684at2"/>
<dbReference type="EMBL" id="FQUG01000012">
    <property type="protein sequence ID" value="SHF29750.1"/>
    <property type="molecule type" value="Genomic_DNA"/>
</dbReference>
<dbReference type="Proteomes" id="UP000184404">
    <property type="component" value="Unassembled WGS sequence"/>
</dbReference>
<proteinExistence type="predicted"/>
<dbReference type="PANTHER" id="PTHR33295:SF20">
    <property type="entry name" value="ATPASE"/>
    <property type="match status" value="1"/>
</dbReference>
<dbReference type="SUPFAM" id="SSF52540">
    <property type="entry name" value="P-loop containing nucleoside triphosphate hydrolases"/>
    <property type="match status" value="1"/>
</dbReference>
<dbReference type="Gene3D" id="3.40.50.300">
    <property type="entry name" value="P-loop containing nucleotide triphosphate hydrolases"/>
    <property type="match status" value="1"/>
</dbReference>
<feature type="domain" description="AAA" evidence="1">
    <location>
        <begin position="20"/>
        <end position="148"/>
    </location>
</feature>
<name>A0A1M5AHF9_9FIRM</name>
<evidence type="ECO:0000313" key="3">
    <source>
        <dbReference type="EMBL" id="SHF29750.1"/>
    </source>
</evidence>
<sequence length="400" mass="46438">MIYREKYLNELQNWRDKQVIKVITGIRRCGKSTMFSLFIDELIKDGISPDQIVRINLEDIGNEELLDYRKLYSYVKEHFHPGRKLYVFLDEIQNCPEFERAVDSLFIQPDTDIYITGSNAFMLSGELATLLSGRYVTIDMQPLSFAEFYSAQEELDKEQAFREYIRFGSFPYITSLNHNEAAVRIYLEGIYNSILVKDVARRESITDLTVLENIVRTLASNIGSPVSTKKITDTLISSGRKISVNTVERYIRALVDSYIFYRVDRYDVKGRQYLKTLGKYYIADTGLRTILTAEKANDLGHLLENIVYLELKRRYLRVNVGKVSEYEVDFVADNGNETAYYQVSASVMDEKTKERELRALQKIKDNHPKILLTLDVIGADANYDGIRQYNLIEWLLEKNN</sequence>
<dbReference type="InterPro" id="IPR041682">
    <property type="entry name" value="AAA_14"/>
</dbReference>